<evidence type="ECO:0000256" key="3">
    <source>
        <dbReference type="ARBA" id="ARBA00023163"/>
    </source>
</evidence>
<evidence type="ECO:0000313" key="5">
    <source>
        <dbReference type="EMBL" id="EIT85559.1"/>
    </source>
</evidence>
<organism evidence="5 6">
    <name type="scientific">Fictibacillus macauensis ZFHKF-1</name>
    <dbReference type="NCBI Taxonomy" id="1196324"/>
    <lineage>
        <taxon>Bacteria</taxon>
        <taxon>Bacillati</taxon>
        <taxon>Bacillota</taxon>
        <taxon>Bacilli</taxon>
        <taxon>Bacillales</taxon>
        <taxon>Fictibacillaceae</taxon>
        <taxon>Fictibacillus</taxon>
    </lineage>
</organism>
<dbReference type="PATRIC" id="fig|1196324.3.peg.2040"/>
<dbReference type="OrthoDB" id="9815017at2"/>
<dbReference type="GO" id="GO:0045892">
    <property type="term" value="P:negative regulation of DNA-templated transcription"/>
    <property type="evidence" value="ECO:0007669"/>
    <property type="project" value="TreeGrafter"/>
</dbReference>
<dbReference type="SMART" id="SM00345">
    <property type="entry name" value="HTH_GNTR"/>
    <property type="match status" value="1"/>
</dbReference>
<dbReference type="SUPFAM" id="SSF64288">
    <property type="entry name" value="Chorismate lyase-like"/>
    <property type="match status" value="1"/>
</dbReference>
<dbReference type="InterPro" id="IPR028978">
    <property type="entry name" value="Chorismate_lyase_/UTRA_dom_sf"/>
</dbReference>
<keyword evidence="2" id="KW-0238">DNA-binding</keyword>
<dbReference type="CDD" id="cd07377">
    <property type="entry name" value="WHTH_GntR"/>
    <property type="match status" value="1"/>
</dbReference>
<feature type="domain" description="HTH gntR-type" evidence="4">
    <location>
        <begin position="8"/>
        <end position="76"/>
    </location>
</feature>
<dbReference type="PRINTS" id="PR00035">
    <property type="entry name" value="HTHGNTR"/>
</dbReference>
<dbReference type="InterPro" id="IPR050679">
    <property type="entry name" value="Bact_HTH_transcr_reg"/>
</dbReference>
<comment type="caution">
    <text evidence="5">The sequence shown here is derived from an EMBL/GenBank/DDBJ whole genome shotgun (WGS) entry which is preliminary data.</text>
</comment>
<dbReference type="eggNOG" id="COG2188">
    <property type="taxonomic scope" value="Bacteria"/>
</dbReference>
<dbReference type="GO" id="GO:0003700">
    <property type="term" value="F:DNA-binding transcription factor activity"/>
    <property type="evidence" value="ECO:0007669"/>
    <property type="project" value="InterPro"/>
</dbReference>
<dbReference type="Pfam" id="PF00392">
    <property type="entry name" value="GntR"/>
    <property type="match status" value="1"/>
</dbReference>
<accession>I8AJ89</accession>
<protein>
    <submittedName>
        <fullName evidence="5">GntR family transcriptional regulator</fullName>
    </submittedName>
</protein>
<keyword evidence="3" id="KW-0804">Transcription</keyword>
<sequence>MIDKQSPLPIYYQIEKDLKDRIERGEWQEGHMIPSEREYAEHYNVSRMTVRQAITNLVNDGFLRRQRGKGTFVASKKIQQKMVRLTSFTEDMKQRNMIATTKVLSFTLMKADSLTAALFQMNEGEEIAEVQRMRLADGLPMALETSKLNLRLLQGITEKVIQHSLYDYIEHTLNLKVGAAVQKLEASVARQHESALLQITKGSPVLLMTRETKLKDGQVFESVKSVYRGDRYAFVMEMNREG</sequence>
<dbReference type="InterPro" id="IPR036388">
    <property type="entry name" value="WH-like_DNA-bd_sf"/>
</dbReference>
<dbReference type="Gene3D" id="3.40.1410.10">
    <property type="entry name" value="Chorismate lyase-like"/>
    <property type="match status" value="1"/>
</dbReference>
<dbReference type="PROSITE" id="PS50949">
    <property type="entry name" value="HTH_GNTR"/>
    <property type="match status" value="1"/>
</dbReference>
<dbReference type="Proteomes" id="UP000004080">
    <property type="component" value="Unassembled WGS sequence"/>
</dbReference>
<evidence type="ECO:0000256" key="2">
    <source>
        <dbReference type="ARBA" id="ARBA00023125"/>
    </source>
</evidence>
<dbReference type="FunFam" id="1.10.10.10:FF:000079">
    <property type="entry name" value="GntR family transcriptional regulator"/>
    <property type="match status" value="1"/>
</dbReference>
<dbReference type="SUPFAM" id="SSF46785">
    <property type="entry name" value="Winged helix' DNA-binding domain"/>
    <property type="match status" value="1"/>
</dbReference>
<dbReference type="InterPro" id="IPR000524">
    <property type="entry name" value="Tscrpt_reg_HTH_GntR"/>
</dbReference>
<dbReference type="EMBL" id="AKKV01000025">
    <property type="protein sequence ID" value="EIT85559.1"/>
    <property type="molecule type" value="Genomic_DNA"/>
</dbReference>
<evidence type="ECO:0000313" key="6">
    <source>
        <dbReference type="Proteomes" id="UP000004080"/>
    </source>
</evidence>
<dbReference type="InterPro" id="IPR036390">
    <property type="entry name" value="WH_DNA-bd_sf"/>
</dbReference>
<dbReference type="Gene3D" id="1.10.10.10">
    <property type="entry name" value="Winged helix-like DNA-binding domain superfamily/Winged helix DNA-binding domain"/>
    <property type="match status" value="1"/>
</dbReference>
<dbReference type="STRING" id="1196324.A374_09988"/>
<evidence type="ECO:0000256" key="1">
    <source>
        <dbReference type="ARBA" id="ARBA00023015"/>
    </source>
</evidence>
<dbReference type="PANTHER" id="PTHR44846:SF1">
    <property type="entry name" value="MANNOSYL-D-GLYCERATE TRANSPORT_METABOLISM SYSTEM REPRESSOR MNGR-RELATED"/>
    <property type="match status" value="1"/>
</dbReference>
<dbReference type="SMART" id="SM00866">
    <property type="entry name" value="UTRA"/>
    <property type="match status" value="1"/>
</dbReference>
<dbReference type="RefSeq" id="WP_007202084.1">
    <property type="nucleotide sequence ID" value="NZ_AKKV01000025.1"/>
</dbReference>
<reference evidence="5 6" key="1">
    <citation type="journal article" date="2012" name="J. Bacteriol.">
        <title>Genome of Bacillus macauensis ZFHKF-1, a Long-Chain-Forming Bacterium.</title>
        <authorList>
            <person name="Cai L."/>
            <person name="Zhang T."/>
        </authorList>
    </citation>
    <scope>NUCLEOTIDE SEQUENCE [LARGE SCALE GENOMIC DNA]</scope>
    <source>
        <strain evidence="5 6">ZFHKF-1</strain>
    </source>
</reference>
<proteinExistence type="predicted"/>
<dbReference type="AlphaFoldDB" id="I8AJ89"/>
<evidence type="ECO:0000259" key="4">
    <source>
        <dbReference type="PROSITE" id="PS50949"/>
    </source>
</evidence>
<dbReference type="Pfam" id="PF07702">
    <property type="entry name" value="UTRA"/>
    <property type="match status" value="1"/>
</dbReference>
<keyword evidence="6" id="KW-1185">Reference proteome</keyword>
<name>I8AJ89_9BACL</name>
<dbReference type="PANTHER" id="PTHR44846">
    <property type="entry name" value="MANNOSYL-D-GLYCERATE TRANSPORT/METABOLISM SYSTEM REPRESSOR MNGR-RELATED"/>
    <property type="match status" value="1"/>
</dbReference>
<keyword evidence="1" id="KW-0805">Transcription regulation</keyword>
<dbReference type="InterPro" id="IPR011663">
    <property type="entry name" value="UTRA"/>
</dbReference>
<dbReference type="GO" id="GO:0003677">
    <property type="term" value="F:DNA binding"/>
    <property type="evidence" value="ECO:0007669"/>
    <property type="project" value="UniProtKB-KW"/>
</dbReference>
<gene>
    <name evidence="5" type="ORF">A374_09988</name>
</gene>